<dbReference type="AlphaFoldDB" id="A0A9W8TKK6"/>
<evidence type="ECO:0008006" key="3">
    <source>
        <dbReference type="Google" id="ProtNLM"/>
    </source>
</evidence>
<gene>
    <name evidence="1" type="ORF">NPX13_g8013</name>
</gene>
<dbReference type="InterPro" id="IPR036291">
    <property type="entry name" value="NAD(P)-bd_dom_sf"/>
</dbReference>
<dbReference type="EMBL" id="JANPWZ010001682">
    <property type="protein sequence ID" value="KAJ3563964.1"/>
    <property type="molecule type" value="Genomic_DNA"/>
</dbReference>
<protein>
    <recommendedName>
        <fullName evidence="3">NAD-dependent epimerase/dehydratase domain-containing protein</fullName>
    </recommendedName>
</protein>
<name>A0A9W8TKK6_9PEZI</name>
<proteinExistence type="predicted"/>
<keyword evidence="2" id="KW-1185">Reference proteome</keyword>
<dbReference type="SUPFAM" id="SSF51735">
    <property type="entry name" value="NAD(P)-binding Rossmann-fold domains"/>
    <property type="match status" value="1"/>
</dbReference>
<reference evidence="1" key="1">
    <citation type="submission" date="2022-07" db="EMBL/GenBank/DDBJ databases">
        <title>Genome Sequence of Xylaria arbuscula.</title>
        <authorList>
            <person name="Buettner E."/>
        </authorList>
    </citation>
    <scope>NUCLEOTIDE SEQUENCE</scope>
    <source>
        <strain evidence="1">VT107</strain>
    </source>
</reference>
<dbReference type="Gene3D" id="3.40.50.720">
    <property type="entry name" value="NAD(P)-binding Rossmann-like Domain"/>
    <property type="match status" value="1"/>
</dbReference>
<dbReference type="VEuPathDB" id="FungiDB:F4678DRAFT_312822"/>
<dbReference type="Proteomes" id="UP001148614">
    <property type="component" value="Unassembled WGS sequence"/>
</dbReference>
<dbReference type="GO" id="GO:0005737">
    <property type="term" value="C:cytoplasm"/>
    <property type="evidence" value="ECO:0007669"/>
    <property type="project" value="TreeGrafter"/>
</dbReference>
<dbReference type="GO" id="GO:0004029">
    <property type="term" value="F:aldehyde dehydrogenase (NAD+) activity"/>
    <property type="evidence" value="ECO:0007669"/>
    <property type="project" value="TreeGrafter"/>
</dbReference>
<evidence type="ECO:0000313" key="2">
    <source>
        <dbReference type="Proteomes" id="UP001148614"/>
    </source>
</evidence>
<dbReference type="PANTHER" id="PTHR48079:SF5">
    <property type="entry name" value="DEPENDENT EPIMERASE_DEHYDRATASE, PUTATIVE (AFU_ORTHOLOGUE AFUA_7G00180)-RELATED"/>
    <property type="match status" value="1"/>
</dbReference>
<sequence>MGIFAKAGAVVRIGEGEVHTSVVHVDDAARAYVCALDKACVRPGETKKIYNVTDTSDVTFREFTDAMASVLGLPVRAMDIPEAVKFAGPLAGGFFSQRIRGKGDRARNELGWKPTEIGVIEDIRNGSYVEVAKEIVAS</sequence>
<accession>A0A9W8TKK6</accession>
<comment type="caution">
    <text evidence="1">The sequence shown here is derived from an EMBL/GenBank/DDBJ whole genome shotgun (WGS) entry which is preliminary data.</text>
</comment>
<organism evidence="1 2">
    <name type="scientific">Xylaria arbuscula</name>
    <dbReference type="NCBI Taxonomy" id="114810"/>
    <lineage>
        <taxon>Eukaryota</taxon>
        <taxon>Fungi</taxon>
        <taxon>Dikarya</taxon>
        <taxon>Ascomycota</taxon>
        <taxon>Pezizomycotina</taxon>
        <taxon>Sordariomycetes</taxon>
        <taxon>Xylariomycetidae</taxon>
        <taxon>Xylariales</taxon>
        <taxon>Xylariaceae</taxon>
        <taxon>Xylaria</taxon>
    </lineage>
</organism>
<dbReference type="InterPro" id="IPR051783">
    <property type="entry name" value="NAD(P)-dependent_oxidoreduct"/>
</dbReference>
<evidence type="ECO:0000313" key="1">
    <source>
        <dbReference type="EMBL" id="KAJ3563964.1"/>
    </source>
</evidence>
<dbReference type="PANTHER" id="PTHR48079">
    <property type="entry name" value="PROTEIN YEEZ"/>
    <property type="match status" value="1"/>
</dbReference>